<protein>
    <submittedName>
        <fullName evidence="2">Uncharacterized protein</fullName>
    </submittedName>
</protein>
<dbReference type="InterPro" id="IPR055755">
    <property type="entry name" value="DUF7331"/>
</dbReference>
<evidence type="ECO:0000313" key="3">
    <source>
        <dbReference type="Proteomes" id="UP000002698"/>
    </source>
</evidence>
<evidence type="ECO:0000313" key="2">
    <source>
        <dbReference type="EMBL" id="CAI50634.2"/>
    </source>
</evidence>
<evidence type="ECO:0000256" key="1">
    <source>
        <dbReference type="SAM" id="MobiDB-lite"/>
    </source>
</evidence>
<reference evidence="2 3" key="1">
    <citation type="journal article" date="2005" name="Genome Res.">
        <title>Living with two extremes: conclusions from the genome sequence of Natronomonas pharaonis.</title>
        <authorList>
            <person name="Falb M."/>
            <person name="Pfeiffer F."/>
            <person name="Palm P."/>
            <person name="Rodewald K."/>
            <person name="Hickmann V."/>
            <person name="Tittor J."/>
            <person name="Oesterhelt D."/>
        </authorList>
    </citation>
    <scope>NUCLEOTIDE SEQUENCE [LARGE SCALE GENOMIC DNA]</scope>
    <source>
        <strain evidence="3">ATCC 35678 / DSM 2160 / CIP 103997 / JCM 8858 / NBRC 14720 / NCIMB 2260 / Gabara</strain>
    </source>
</reference>
<keyword evidence="3" id="KW-1185">Reference proteome</keyword>
<sequence length="60" mass="6554">MSNAPTDTDDGADSRIDPPTTPLDDGQYGHLSLDNGEVVIYDREEPEMWLQSDFAVDLGA</sequence>
<dbReference type="KEGG" id="nph:NP_5086A"/>
<dbReference type="EMBL" id="CR936257">
    <property type="protein sequence ID" value="CAI50634.2"/>
    <property type="molecule type" value="Genomic_DNA"/>
</dbReference>
<feature type="region of interest" description="Disordered" evidence="1">
    <location>
        <begin position="1"/>
        <end position="30"/>
    </location>
</feature>
<dbReference type="GeneID" id="3702249"/>
<dbReference type="Proteomes" id="UP000002698">
    <property type="component" value="Chromosome"/>
</dbReference>
<dbReference type="STRING" id="348780.NP_5086A"/>
<dbReference type="eggNOG" id="arCOG07553">
    <property type="taxonomic scope" value="Archaea"/>
</dbReference>
<gene>
    <name evidence="2" type="ordered locus">NP_5086A</name>
</gene>
<dbReference type="Pfam" id="PF24018">
    <property type="entry name" value="DUF7331"/>
    <property type="match status" value="1"/>
</dbReference>
<proteinExistence type="predicted"/>
<dbReference type="RefSeq" id="WP_049939741.1">
    <property type="nucleotide sequence ID" value="NC_007426.1"/>
</dbReference>
<accession>A0A1U7EZA2</accession>
<dbReference type="OrthoDB" id="260782at2157"/>
<organism evidence="2 3">
    <name type="scientific">Natronomonas pharaonis (strain ATCC 35678 / DSM 2160 / CIP 103997 / JCM 8858 / NBRC 14720 / NCIMB 2260 / Gabara)</name>
    <name type="common">Halobacterium pharaonis</name>
    <dbReference type="NCBI Taxonomy" id="348780"/>
    <lineage>
        <taxon>Archaea</taxon>
        <taxon>Methanobacteriati</taxon>
        <taxon>Methanobacteriota</taxon>
        <taxon>Stenosarchaea group</taxon>
        <taxon>Halobacteria</taxon>
        <taxon>Halobacteriales</taxon>
        <taxon>Natronomonadaceae</taxon>
        <taxon>Natronomonas</taxon>
    </lineage>
</organism>
<dbReference type="EnsemblBacteria" id="CAI50634">
    <property type="protein sequence ID" value="CAI50634"/>
    <property type="gene ID" value="NP_5086A"/>
</dbReference>
<name>A0A1U7EZA2_NATPD</name>
<dbReference type="HOGENOM" id="CLU_2930294_0_0_2"/>
<dbReference type="AlphaFoldDB" id="A0A1U7EZA2"/>